<name>A0ABQ4YQS6_9ASTR</name>
<keyword evidence="3" id="KW-1185">Reference proteome</keyword>
<evidence type="ECO:0000256" key="1">
    <source>
        <dbReference type="SAM" id="MobiDB-lite"/>
    </source>
</evidence>
<evidence type="ECO:0000313" key="2">
    <source>
        <dbReference type="EMBL" id="GJS79360.1"/>
    </source>
</evidence>
<feature type="compositionally biased region" description="Polar residues" evidence="1">
    <location>
        <begin position="228"/>
        <end position="237"/>
    </location>
</feature>
<reference evidence="2" key="1">
    <citation type="journal article" date="2022" name="Int. J. Mol. Sci.">
        <title>Draft Genome of Tanacetum Coccineum: Genomic Comparison of Closely Related Tanacetum-Family Plants.</title>
        <authorList>
            <person name="Yamashiro T."/>
            <person name="Shiraishi A."/>
            <person name="Nakayama K."/>
            <person name="Satake H."/>
        </authorList>
    </citation>
    <scope>NUCLEOTIDE SEQUENCE</scope>
</reference>
<proteinExistence type="predicted"/>
<protein>
    <submittedName>
        <fullName evidence="2">Uncharacterized protein</fullName>
    </submittedName>
</protein>
<evidence type="ECO:0000313" key="3">
    <source>
        <dbReference type="Proteomes" id="UP001151760"/>
    </source>
</evidence>
<sequence>MSGSEPGEMAPESSQTVVMPKFDMHIYTSTLTAKELKEVVTEYCIPSDLHPRLPPLSNYNGYAFGLVHVSQLVPMGVNRVILFEIRCQSLNINAIVSLFRVFYKLYLRAIPDAMPWRPIDTDVRDDFPMNYNEGDAERLAETVVPVRPPPRHLLCLRVDHGLPPFGAIVLNKGFNCQGNQCGWLLSSLPIWTETTVSKGDPLPNDERPVNRTISPLAVGQPIHDKTTAQKNVKNPNTKIAEAREKKEKLAQAKIQLKCAGGDGSMDP</sequence>
<organism evidence="2 3">
    <name type="scientific">Tanacetum coccineum</name>
    <dbReference type="NCBI Taxonomy" id="301880"/>
    <lineage>
        <taxon>Eukaryota</taxon>
        <taxon>Viridiplantae</taxon>
        <taxon>Streptophyta</taxon>
        <taxon>Embryophyta</taxon>
        <taxon>Tracheophyta</taxon>
        <taxon>Spermatophyta</taxon>
        <taxon>Magnoliopsida</taxon>
        <taxon>eudicotyledons</taxon>
        <taxon>Gunneridae</taxon>
        <taxon>Pentapetalae</taxon>
        <taxon>asterids</taxon>
        <taxon>campanulids</taxon>
        <taxon>Asterales</taxon>
        <taxon>Asteraceae</taxon>
        <taxon>Asteroideae</taxon>
        <taxon>Anthemideae</taxon>
        <taxon>Anthemidinae</taxon>
        <taxon>Tanacetum</taxon>
    </lineage>
</organism>
<dbReference type="EMBL" id="BQNB010010592">
    <property type="protein sequence ID" value="GJS79360.1"/>
    <property type="molecule type" value="Genomic_DNA"/>
</dbReference>
<feature type="region of interest" description="Disordered" evidence="1">
    <location>
        <begin position="217"/>
        <end position="238"/>
    </location>
</feature>
<accession>A0ABQ4YQS6</accession>
<reference evidence="2" key="2">
    <citation type="submission" date="2022-01" db="EMBL/GenBank/DDBJ databases">
        <authorList>
            <person name="Yamashiro T."/>
            <person name="Shiraishi A."/>
            <person name="Satake H."/>
            <person name="Nakayama K."/>
        </authorList>
    </citation>
    <scope>NUCLEOTIDE SEQUENCE</scope>
</reference>
<dbReference type="Proteomes" id="UP001151760">
    <property type="component" value="Unassembled WGS sequence"/>
</dbReference>
<comment type="caution">
    <text evidence="2">The sequence shown here is derived from an EMBL/GenBank/DDBJ whole genome shotgun (WGS) entry which is preliminary data.</text>
</comment>
<gene>
    <name evidence="2" type="ORF">Tco_0729241</name>
</gene>